<dbReference type="Proteomes" id="UP001185631">
    <property type="component" value="Unassembled WGS sequence"/>
</dbReference>
<dbReference type="Proteomes" id="UP001146430">
    <property type="component" value="Unassembled WGS sequence"/>
</dbReference>
<evidence type="ECO:0000313" key="13">
    <source>
        <dbReference type="Proteomes" id="UP001146430"/>
    </source>
</evidence>
<dbReference type="InterPro" id="IPR001433">
    <property type="entry name" value="OxRdtase_FAD/NAD-bd"/>
</dbReference>
<dbReference type="SUPFAM" id="SSF63380">
    <property type="entry name" value="Riboflavin synthase domain-like"/>
    <property type="match status" value="1"/>
</dbReference>
<dbReference type="EMBL" id="JAVBID010000006">
    <property type="protein sequence ID" value="MDV2423991.1"/>
    <property type="molecule type" value="Genomic_DNA"/>
</dbReference>
<evidence type="ECO:0000259" key="10">
    <source>
        <dbReference type="PROSITE" id="PS51384"/>
    </source>
</evidence>
<evidence type="ECO:0000256" key="8">
    <source>
        <dbReference type="SAM" id="MobiDB-lite"/>
    </source>
</evidence>
<evidence type="ECO:0000313" key="12">
    <source>
        <dbReference type="EMBL" id="MDV2423991.1"/>
    </source>
</evidence>
<evidence type="ECO:0000256" key="2">
    <source>
        <dbReference type="ARBA" id="ARBA00022630"/>
    </source>
</evidence>
<evidence type="ECO:0000259" key="9">
    <source>
        <dbReference type="PROSITE" id="PS51085"/>
    </source>
</evidence>
<dbReference type="SUPFAM" id="SSF52343">
    <property type="entry name" value="Ferredoxin reductase-like, C-terminal NADP-linked domain"/>
    <property type="match status" value="1"/>
</dbReference>
<dbReference type="InterPro" id="IPR036010">
    <property type="entry name" value="2Fe-2S_ferredoxin-like_sf"/>
</dbReference>
<gene>
    <name evidence="11" type="ORF">L8V01_02940</name>
    <name evidence="12" type="ORF">RAE13_06130</name>
</gene>
<dbReference type="Gene3D" id="2.40.30.10">
    <property type="entry name" value="Translation factors"/>
    <property type="match status" value="1"/>
</dbReference>
<dbReference type="Gene3D" id="3.40.50.80">
    <property type="entry name" value="Nucleotide-binding domain of ferredoxin-NADP reductase (FNR) module"/>
    <property type="match status" value="1"/>
</dbReference>
<dbReference type="CDD" id="cd00207">
    <property type="entry name" value="fer2"/>
    <property type="match status" value="1"/>
</dbReference>
<dbReference type="CDD" id="cd06185">
    <property type="entry name" value="PDR_like"/>
    <property type="match status" value="1"/>
</dbReference>
<keyword evidence="4" id="KW-0479">Metal-binding</keyword>
<name>A0A9X3RRJ6_9CORY</name>
<dbReference type="GO" id="GO:0051537">
    <property type="term" value="F:2 iron, 2 sulfur cluster binding"/>
    <property type="evidence" value="ECO:0007669"/>
    <property type="project" value="UniProtKB-KW"/>
</dbReference>
<dbReference type="InterPro" id="IPR017927">
    <property type="entry name" value="FAD-bd_FR_type"/>
</dbReference>
<feature type="region of interest" description="Disordered" evidence="8">
    <location>
        <begin position="1"/>
        <end position="37"/>
    </location>
</feature>
<dbReference type="AlphaFoldDB" id="A0A9X3RRJ6"/>
<dbReference type="PROSITE" id="PS51085">
    <property type="entry name" value="2FE2S_FER_2"/>
    <property type="match status" value="1"/>
</dbReference>
<reference evidence="11" key="1">
    <citation type="submission" date="2022-02" db="EMBL/GenBank/DDBJ databases">
        <title>Corynebacterium sp. from urogenital microbiome.</title>
        <authorList>
            <person name="Cappelli E.A."/>
            <person name="Ribeiro T.G."/>
            <person name="Peixe L."/>
        </authorList>
    </citation>
    <scope>NUCLEOTIDE SEQUENCE</scope>
    <source>
        <strain evidence="11">C8Ua_181</strain>
    </source>
</reference>
<evidence type="ECO:0000256" key="5">
    <source>
        <dbReference type="ARBA" id="ARBA00023002"/>
    </source>
</evidence>
<dbReference type="InterPro" id="IPR017938">
    <property type="entry name" value="Riboflavin_synthase-like_b-brl"/>
</dbReference>
<dbReference type="InterPro" id="IPR039261">
    <property type="entry name" value="FNR_nucleotide-bd"/>
</dbReference>
<comment type="caution">
    <text evidence="11">The sequence shown here is derived from an EMBL/GenBank/DDBJ whole genome shotgun (WGS) entry which is preliminary data.</text>
</comment>
<dbReference type="GO" id="GO:0046872">
    <property type="term" value="F:metal ion binding"/>
    <property type="evidence" value="ECO:0007669"/>
    <property type="project" value="UniProtKB-KW"/>
</dbReference>
<feature type="domain" description="FAD-binding FR-type" evidence="10">
    <location>
        <begin position="40"/>
        <end position="154"/>
    </location>
</feature>
<keyword evidence="14" id="KW-1185">Reference proteome</keyword>
<protein>
    <submittedName>
        <fullName evidence="11">PDR/VanB family oxidoreductase</fullName>
        <ecNumber evidence="12">1.-.-.-</ecNumber>
    </submittedName>
</protein>
<evidence type="ECO:0000256" key="1">
    <source>
        <dbReference type="ARBA" id="ARBA00001974"/>
    </source>
</evidence>
<keyword evidence="7" id="KW-0411">Iron-sulfur</keyword>
<feature type="domain" description="2Fe-2S ferredoxin-type" evidence="9">
    <location>
        <begin position="290"/>
        <end position="375"/>
    </location>
</feature>
<proteinExistence type="predicted"/>
<evidence type="ECO:0000313" key="14">
    <source>
        <dbReference type="Proteomes" id="UP001185631"/>
    </source>
</evidence>
<accession>A0A9X3RRJ6</accession>
<dbReference type="GO" id="GO:0016491">
    <property type="term" value="F:oxidoreductase activity"/>
    <property type="evidence" value="ECO:0007669"/>
    <property type="project" value="UniProtKB-KW"/>
</dbReference>
<dbReference type="Pfam" id="PF00111">
    <property type="entry name" value="Fer2"/>
    <property type="match status" value="1"/>
</dbReference>
<evidence type="ECO:0000256" key="6">
    <source>
        <dbReference type="ARBA" id="ARBA00023004"/>
    </source>
</evidence>
<dbReference type="InterPro" id="IPR050415">
    <property type="entry name" value="MRET"/>
</dbReference>
<keyword evidence="5 12" id="KW-0560">Oxidoreductase</keyword>
<dbReference type="InterPro" id="IPR006058">
    <property type="entry name" value="2Fe2S_fd_BS"/>
</dbReference>
<dbReference type="PANTHER" id="PTHR47354:SF1">
    <property type="entry name" value="CARNITINE MONOOXYGENASE REDUCTASE SUBUNIT"/>
    <property type="match status" value="1"/>
</dbReference>
<reference evidence="12 14" key="2">
    <citation type="submission" date="2023-08" db="EMBL/GenBank/DDBJ databases">
        <title>Genomic characterization of the C. tuberculostearicum species complex, a ubiquitous member of the human skin microbiome.</title>
        <authorList>
            <person name="Ahmed N."/>
            <person name="Deming C."/>
            <person name="Conlan S."/>
            <person name="Segre J."/>
        </authorList>
    </citation>
    <scope>NUCLEOTIDE SEQUENCE [LARGE SCALE GENOMIC DNA]</scope>
    <source>
        <strain evidence="12 14">CTNIH19</strain>
    </source>
</reference>
<evidence type="ECO:0000256" key="4">
    <source>
        <dbReference type="ARBA" id="ARBA00022723"/>
    </source>
</evidence>
<dbReference type="PROSITE" id="PS00197">
    <property type="entry name" value="2FE2S_FER_1"/>
    <property type="match status" value="1"/>
</dbReference>
<keyword evidence="6" id="KW-0408">Iron</keyword>
<comment type="cofactor">
    <cofactor evidence="1">
        <name>FAD</name>
        <dbReference type="ChEBI" id="CHEBI:57692"/>
    </cofactor>
</comment>
<dbReference type="SUPFAM" id="SSF54292">
    <property type="entry name" value="2Fe-2S ferredoxin-like"/>
    <property type="match status" value="1"/>
</dbReference>
<dbReference type="InterPro" id="IPR001041">
    <property type="entry name" value="2Fe-2S_ferredoxin-type"/>
</dbReference>
<dbReference type="Pfam" id="PF00175">
    <property type="entry name" value="NAD_binding_1"/>
    <property type="match status" value="1"/>
</dbReference>
<dbReference type="EMBL" id="JAKMUU010000001">
    <property type="protein sequence ID" value="MCZ9306440.1"/>
    <property type="molecule type" value="Genomic_DNA"/>
</dbReference>
<dbReference type="PANTHER" id="PTHR47354">
    <property type="entry name" value="NADH OXIDOREDUCTASE HCR"/>
    <property type="match status" value="1"/>
</dbReference>
<evidence type="ECO:0000313" key="11">
    <source>
        <dbReference type="EMBL" id="MCZ9306440.1"/>
    </source>
</evidence>
<dbReference type="RefSeq" id="WP_269945648.1">
    <property type="nucleotide sequence ID" value="NZ_JAKMUU010000001.1"/>
</dbReference>
<keyword evidence="3" id="KW-0001">2Fe-2S</keyword>
<sequence length="375" mass="41033">MNKLGHASTPETFSPARTLPAHCDDASDGSGSADSTEKEKRLLRAKVCAVTAVAEDLAVLEFRLPGGAALPEYSPGCHVDVTLTGPNGTQLVRQYSIFDLSSPTDVHAEGQAARTYGIAVKKEENSRGGSTAMLRLRAGDDLLVSKAHNNFELVSGAGYYVLVGAGVGIAPMLSMAQHLQQQRTPFMVLYFATSQERAVLRDRLREACGDSLIEIFGEPRTRQEEIYRHLLAQAPARTVFYVCGPQGFMSNAQSIVRDYLPREDFHWENFHPDQEALTGQKNAGAGDGAFRVEYCGEELNIPADKTVLEVLEEADLPVMSRCLEGTCSTCIMKVVEGEPDHRDSVYNDKMYDEGAFAPCVSRALSPKLVLERWRG</sequence>
<dbReference type="PROSITE" id="PS51384">
    <property type="entry name" value="FAD_FR"/>
    <property type="match status" value="1"/>
</dbReference>
<organism evidence="11 13">
    <name type="scientific">Corynebacterium curieae</name>
    <dbReference type="NCBI Taxonomy" id="2913500"/>
    <lineage>
        <taxon>Bacteria</taxon>
        <taxon>Bacillati</taxon>
        <taxon>Actinomycetota</taxon>
        <taxon>Actinomycetes</taxon>
        <taxon>Mycobacteriales</taxon>
        <taxon>Corynebacteriaceae</taxon>
        <taxon>Corynebacterium</taxon>
    </lineage>
</organism>
<keyword evidence="2" id="KW-0285">Flavoprotein</keyword>
<dbReference type="Gene3D" id="3.10.20.30">
    <property type="match status" value="1"/>
</dbReference>
<evidence type="ECO:0000256" key="3">
    <source>
        <dbReference type="ARBA" id="ARBA00022714"/>
    </source>
</evidence>
<evidence type="ECO:0000256" key="7">
    <source>
        <dbReference type="ARBA" id="ARBA00023014"/>
    </source>
</evidence>
<dbReference type="InterPro" id="IPR012675">
    <property type="entry name" value="Beta-grasp_dom_sf"/>
</dbReference>
<dbReference type="EC" id="1.-.-.-" evidence="12"/>